<accession>A0A813J3C5</accession>
<dbReference type="InterPro" id="IPR013087">
    <property type="entry name" value="Znf_C2H2_type"/>
</dbReference>
<reference evidence="4" key="1">
    <citation type="submission" date="2021-02" db="EMBL/GenBank/DDBJ databases">
        <authorList>
            <person name="Dougan E. K."/>
            <person name="Rhodes N."/>
            <person name="Thang M."/>
            <person name="Chan C."/>
        </authorList>
    </citation>
    <scope>NUCLEOTIDE SEQUENCE</scope>
</reference>
<dbReference type="AlphaFoldDB" id="A0A813J3C5"/>
<sequence length="1139" mass="129634">MPFIVDISYRSWYPSPEAQRYMINRRALVRDQQTGRASELAKLVKATLHQPCVEQEMNEAERQGDVDRYWSVLNGAILEATRQIYPWTPGAMDVAVPADTKEARKMLSAARQHSNQLRQQQQQKPWRSALRLLQHNNNSNLLQQRQQQQQQQRHDRGSQLQPVASGEVPGQQHLEHRQPDQQHFETQPGQQQLEQLETQTGHQQLEQERSFQQHLEHSETPTAQQQLEQERSLQQLEHIETQTVQQQLEHERSLQQQQQQQQDLQQQQPDQQLLECLGVFFTHWKAQVLVQQATRLLDFYRRRDMRERQQLLEHDLRRANEEHNLAEVWRIARALGGRYVGPKMRSYGVRPATLPTCEDWSQYLQQTGPFGGCSATLLAWNPEGEIQVETQIATGRNWQQPDRVQADYLAAMEPDIAASDYRGMLKHLQKAKAGKQIPRWSAPREAWLSLLAPSSPTFSKDSRIAVGKLCQMVRREDRAPQLWNTSQTCQMLKNNGKRNCASMRLIHLLDPLGKAHSMRLWSSKQHEHYDFSVGFVKNRRREQALVLLNCMRWRLRHAGRSWFIVFYDMSNAFPSPYHDSLSALVFREGDCADTRLLQQRHEQARVLVADAAGGEVLMKIGTGDLQGDRSAPEKFALLLEPRIQHWQHLTRNSEEKAGLLEANECLTGRVVGVSLCMFADDVARLGLCENVKHLVSTIDRWDKGLERELGNIGLAQNKDKREVMACFHGTAATKAHREVYGKGKGVINEGTVRATVKHLGCINQLDGGNSAEISNRLRAARSHWNALRTLWTNGGVRLRIRLMCFRSLVLGTLLAGLTALVLSKADLRRLESFQMKHARALLRGEACEIIGDTYKHKTNDWVRARLNLPTVQSTLRVSRLRWLQKIGQHTHDNIPMLAALTSQFPFESEPQLNASGFPVDKCNPWLRQFWDDIVALFAKPRHDTKLPPECWNKGWSLIASTCFGCAIVDCLLSCTGDVAEGDVSIVRVVESHVCHKITESGEECGKSYDSAKGLHLHHSKQHAAFPAATDIVTSNQCPWCLAIFSSKAGAQQHVRKAMKTDICPKSGSVQGVSAYGVVSLIPPTSFKCKICGQNCSDLDCFYQHLKGHVDWQPHSKDEQLSNEPLEDLTLTQLAARKLV</sequence>
<evidence type="ECO:0000313" key="4">
    <source>
        <dbReference type="EMBL" id="CAE8663085.1"/>
    </source>
</evidence>
<protein>
    <recommendedName>
        <fullName evidence="3">C2H2-type domain-containing protein</fullName>
    </recommendedName>
</protein>
<feature type="region of interest" description="Disordered" evidence="2">
    <location>
        <begin position="142"/>
        <end position="230"/>
    </location>
</feature>
<proteinExistence type="predicted"/>
<dbReference type="PROSITE" id="PS50157">
    <property type="entry name" value="ZINC_FINGER_C2H2_2"/>
    <property type="match status" value="1"/>
</dbReference>
<comment type="caution">
    <text evidence="4">The sequence shown here is derived from an EMBL/GenBank/DDBJ whole genome shotgun (WGS) entry which is preliminary data.</text>
</comment>
<feature type="compositionally biased region" description="Low complexity" evidence="2">
    <location>
        <begin position="185"/>
        <end position="204"/>
    </location>
</feature>
<feature type="domain" description="C2H2-type" evidence="3">
    <location>
        <begin position="1086"/>
        <end position="1113"/>
    </location>
</feature>
<dbReference type="GO" id="GO:0008270">
    <property type="term" value="F:zinc ion binding"/>
    <property type="evidence" value="ECO:0007669"/>
    <property type="project" value="UniProtKB-KW"/>
</dbReference>
<keyword evidence="1" id="KW-0863">Zinc-finger</keyword>
<name>A0A813J3C5_POLGL</name>
<keyword evidence="1" id="KW-0479">Metal-binding</keyword>
<feature type="compositionally biased region" description="Basic and acidic residues" evidence="2">
    <location>
        <begin position="173"/>
        <end position="183"/>
    </location>
</feature>
<dbReference type="PROSITE" id="PS00028">
    <property type="entry name" value="ZINC_FINGER_C2H2_1"/>
    <property type="match status" value="1"/>
</dbReference>
<feature type="compositionally biased region" description="Basic and acidic residues" evidence="2">
    <location>
        <begin position="205"/>
        <end position="219"/>
    </location>
</feature>
<evidence type="ECO:0000313" key="5">
    <source>
        <dbReference type="Proteomes" id="UP000626109"/>
    </source>
</evidence>
<evidence type="ECO:0000259" key="3">
    <source>
        <dbReference type="PROSITE" id="PS50157"/>
    </source>
</evidence>
<feature type="compositionally biased region" description="Low complexity" evidence="2">
    <location>
        <begin position="142"/>
        <end position="151"/>
    </location>
</feature>
<organism evidence="4 5">
    <name type="scientific">Polarella glacialis</name>
    <name type="common">Dinoflagellate</name>
    <dbReference type="NCBI Taxonomy" id="89957"/>
    <lineage>
        <taxon>Eukaryota</taxon>
        <taxon>Sar</taxon>
        <taxon>Alveolata</taxon>
        <taxon>Dinophyceae</taxon>
        <taxon>Suessiales</taxon>
        <taxon>Suessiaceae</taxon>
        <taxon>Polarella</taxon>
    </lineage>
</organism>
<dbReference type="PANTHER" id="PTHR47027">
    <property type="entry name" value="REVERSE TRANSCRIPTASE DOMAIN-CONTAINING PROTEIN"/>
    <property type="match status" value="1"/>
</dbReference>
<keyword evidence="1" id="KW-0862">Zinc</keyword>
<dbReference type="Proteomes" id="UP000626109">
    <property type="component" value="Unassembled WGS sequence"/>
</dbReference>
<evidence type="ECO:0000256" key="1">
    <source>
        <dbReference type="PROSITE-ProRule" id="PRU00042"/>
    </source>
</evidence>
<feature type="compositionally biased region" description="Low complexity" evidence="2">
    <location>
        <begin position="112"/>
        <end position="123"/>
    </location>
</feature>
<evidence type="ECO:0000256" key="2">
    <source>
        <dbReference type="SAM" id="MobiDB-lite"/>
    </source>
</evidence>
<dbReference type="EMBL" id="CAJNNW010018551">
    <property type="protein sequence ID" value="CAE8663085.1"/>
    <property type="molecule type" value="Genomic_DNA"/>
</dbReference>
<dbReference type="PANTHER" id="PTHR47027:SF20">
    <property type="entry name" value="REVERSE TRANSCRIPTASE-LIKE PROTEIN WITH RNA-DIRECTED DNA POLYMERASE DOMAIN"/>
    <property type="match status" value="1"/>
</dbReference>
<feature type="region of interest" description="Disordered" evidence="2">
    <location>
        <begin position="105"/>
        <end position="125"/>
    </location>
</feature>
<gene>
    <name evidence="4" type="ORF">PGLA2088_LOCUS15147</name>
</gene>